<sequence>MKFPVLLTIMASILAPSPAFAQEETTETIMTKPMLHPPIAEQRPHSYERHGYTINDPYHWLKDQSYPAVDDEDVLDYLKAENRWFEQNMAGQKDLTGRLFKEMKARIKEDDSSVPQKDGDWIYWTSFDEGSQYKKWHRKPAAGGDETLILDENALARDKDYFRLGAFSVSPDGKILAFSVDDNGSERFEVRFKDLETGKMLPDIIPGTLSSLVWSADSRKLLYGLANENWRTDNARLHVMGTDLANDLELYKETQDGFTVGIGLTHSEKYITIATGDNETSEVRLVPADNPTAEAILISPRQKGREYSVEEHDGKLYILTNDDHVNFRLATASLDKPGEWETLIAGSDEFYLTGMTPFKTFYVTQGRENGLDQVEIRSYEDPAKVERIAFPEASYNAGLDDNPEYDVRKLRLSYESMVTPDTVYDFHLADKKLETLKVQEIPSGYDASEYTTERLTIKARDGAMVPVSLVYKKTTKLDGNAPLHLYAYGAYGYAVPPNFSTSRLSLVDRGFVYAIAHIRGGDDLGRNWYLQGKLMQRKNTFNDFVDVAKGLAEKGYTSKGSISASGGSAGGELMGAIVNIDPDLWGAVVAHVPFVDVLNTMLDESLPLTPGEWPEWGNPITDKAAFEYIRSYSPYDQISAQDYPPMLITGGLNDPRVTYWEPAKWAAKLRATKTDDNMLLLKTNMGAGHGGKSGRWNALEETAEEFAFILWQMGMTEEGQ</sequence>
<feature type="domain" description="Peptidase S9 prolyl oligopeptidase catalytic" evidence="5">
    <location>
        <begin position="498"/>
        <end position="715"/>
    </location>
</feature>
<keyword evidence="3 7" id="KW-0378">Hydrolase</keyword>
<reference evidence="7" key="1">
    <citation type="submission" date="2018-06" db="EMBL/GenBank/DDBJ databases">
        <authorList>
            <person name="Zhirakovskaya E."/>
        </authorList>
    </citation>
    <scope>NUCLEOTIDE SEQUENCE</scope>
</reference>
<name>A0A3B0RU39_9ZZZZ</name>
<dbReference type="Pfam" id="PF02897">
    <property type="entry name" value="Peptidase_S9_N"/>
    <property type="match status" value="1"/>
</dbReference>
<dbReference type="InterPro" id="IPR001375">
    <property type="entry name" value="Peptidase_S9_cat"/>
</dbReference>
<evidence type="ECO:0000256" key="2">
    <source>
        <dbReference type="ARBA" id="ARBA00022670"/>
    </source>
</evidence>
<organism evidence="7">
    <name type="scientific">hydrothermal vent metagenome</name>
    <dbReference type="NCBI Taxonomy" id="652676"/>
    <lineage>
        <taxon>unclassified sequences</taxon>
        <taxon>metagenomes</taxon>
        <taxon>ecological metagenomes</taxon>
    </lineage>
</organism>
<evidence type="ECO:0000256" key="4">
    <source>
        <dbReference type="ARBA" id="ARBA00022825"/>
    </source>
</evidence>
<evidence type="ECO:0000256" key="3">
    <source>
        <dbReference type="ARBA" id="ARBA00022801"/>
    </source>
</evidence>
<dbReference type="InterPro" id="IPR051543">
    <property type="entry name" value="Serine_Peptidase_S9A"/>
</dbReference>
<dbReference type="Pfam" id="PF00326">
    <property type="entry name" value="Peptidase_S9"/>
    <property type="match status" value="1"/>
</dbReference>
<dbReference type="Gene3D" id="2.130.10.120">
    <property type="entry name" value="Prolyl oligopeptidase, N-terminal domain"/>
    <property type="match status" value="1"/>
</dbReference>
<dbReference type="AlphaFoldDB" id="A0A3B0RU39"/>
<comment type="similarity">
    <text evidence="1">Belongs to the peptidase S9A family.</text>
</comment>
<keyword evidence="4" id="KW-0720">Serine protease</keyword>
<dbReference type="SUPFAM" id="SSF50993">
    <property type="entry name" value="Peptidase/esterase 'gauge' domain"/>
    <property type="match status" value="1"/>
</dbReference>
<dbReference type="GO" id="GO:0006508">
    <property type="term" value="P:proteolysis"/>
    <property type="evidence" value="ECO:0007669"/>
    <property type="project" value="UniProtKB-KW"/>
</dbReference>
<dbReference type="InterPro" id="IPR029058">
    <property type="entry name" value="AB_hydrolase_fold"/>
</dbReference>
<keyword evidence="2 7" id="KW-0645">Protease</keyword>
<dbReference type="InterPro" id="IPR002470">
    <property type="entry name" value="Peptidase_S9A"/>
</dbReference>
<dbReference type="EC" id="3.4.21.83" evidence="7"/>
<dbReference type="EMBL" id="UOEF01000210">
    <property type="protein sequence ID" value="VAV95479.1"/>
    <property type="molecule type" value="Genomic_DNA"/>
</dbReference>
<accession>A0A3B0RU39</accession>
<dbReference type="Gene3D" id="3.40.50.1820">
    <property type="entry name" value="alpha/beta hydrolase"/>
    <property type="match status" value="1"/>
</dbReference>
<dbReference type="PRINTS" id="PR00862">
    <property type="entry name" value="PROLIGOPTASE"/>
</dbReference>
<feature type="domain" description="Peptidase S9A N-terminal" evidence="6">
    <location>
        <begin position="37"/>
        <end position="438"/>
    </location>
</feature>
<evidence type="ECO:0000256" key="1">
    <source>
        <dbReference type="ARBA" id="ARBA00005228"/>
    </source>
</evidence>
<gene>
    <name evidence="7" type="ORF">MNBD_ALPHA04-454</name>
</gene>
<protein>
    <submittedName>
        <fullName evidence="7">Protease II</fullName>
        <ecNumber evidence="7">3.4.21.83</ecNumber>
    </submittedName>
</protein>
<evidence type="ECO:0000313" key="7">
    <source>
        <dbReference type="EMBL" id="VAV95479.1"/>
    </source>
</evidence>
<dbReference type="PANTHER" id="PTHR11757:SF19">
    <property type="entry name" value="PROLYL ENDOPEPTIDASE-LIKE"/>
    <property type="match status" value="1"/>
</dbReference>
<evidence type="ECO:0000259" key="6">
    <source>
        <dbReference type="Pfam" id="PF02897"/>
    </source>
</evidence>
<evidence type="ECO:0000259" key="5">
    <source>
        <dbReference type="Pfam" id="PF00326"/>
    </source>
</evidence>
<dbReference type="SUPFAM" id="SSF53474">
    <property type="entry name" value="alpha/beta-Hydrolases"/>
    <property type="match status" value="1"/>
</dbReference>
<dbReference type="GO" id="GO:0004252">
    <property type="term" value="F:serine-type endopeptidase activity"/>
    <property type="evidence" value="ECO:0007669"/>
    <property type="project" value="UniProtKB-EC"/>
</dbReference>
<proteinExistence type="inferred from homology"/>
<dbReference type="InterPro" id="IPR023302">
    <property type="entry name" value="Pept_S9A_N"/>
</dbReference>
<dbReference type="PANTHER" id="PTHR11757">
    <property type="entry name" value="PROTEASE FAMILY S9A OLIGOPEPTIDASE"/>
    <property type="match status" value="1"/>
</dbReference>